<feature type="region of interest" description="Disordered" evidence="1">
    <location>
        <begin position="1488"/>
        <end position="1630"/>
    </location>
</feature>
<feature type="compositionally biased region" description="Gly residues" evidence="1">
    <location>
        <begin position="1404"/>
        <end position="1423"/>
    </location>
</feature>
<feature type="compositionally biased region" description="Low complexity" evidence="1">
    <location>
        <begin position="1424"/>
        <end position="1438"/>
    </location>
</feature>
<feature type="compositionally biased region" description="Acidic residues" evidence="1">
    <location>
        <begin position="1716"/>
        <end position="1728"/>
    </location>
</feature>
<feature type="compositionally biased region" description="Low complexity" evidence="1">
    <location>
        <begin position="297"/>
        <end position="307"/>
    </location>
</feature>
<feature type="compositionally biased region" description="Basic residues" evidence="1">
    <location>
        <begin position="287"/>
        <end position="296"/>
    </location>
</feature>
<feature type="compositionally biased region" description="Polar residues" evidence="1">
    <location>
        <begin position="791"/>
        <end position="809"/>
    </location>
</feature>
<gene>
    <name evidence="2" type="ORF">C0Q70_21290</name>
</gene>
<feature type="region of interest" description="Disordered" evidence="1">
    <location>
        <begin position="1040"/>
        <end position="1113"/>
    </location>
</feature>
<feature type="compositionally biased region" description="Polar residues" evidence="1">
    <location>
        <begin position="1600"/>
        <end position="1611"/>
    </location>
</feature>
<feature type="compositionally biased region" description="Basic and acidic residues" evidence="1">
    <location>
        <begin position="1820"/>
        <end position="1829"/>
    </location>
</feature>
<feature type="compositionally biased region" description="Low complexity" evidence="1">
    <location>
        <begin position="1057"/>
        <end position="1066"/>
    </location>
</feature>
<feature type="compositionally biased region" description="Basic residues" evidence="1">
    <location>
        <begin position="1765"/>
        <end position="1781"/>
    </location>
</feature>
<keyword evidence="3" id="KW-1185">Reference proteome</keyword>
<feature type="compositionally biased region" description="Polar residues" evidence="1">
    <location>
        <begin position="482"/>
        <end position="502"/>
    </location>
</feature>
<feature type="region of interest" description="Disordered" evidence="1">
    <location>
        <begin position="943"/>
        <end position="963"/>
    </location>
</feature>
<feature type="region of interest" description="Disordered" evidence="1">
    <location>
        <begin position="709"/>
        <end position="760"/>
    </location>
</feature>
<feature type="region of interest" description="Disordered" evidence="1">
    <location>
        <begin position="189"/>
        <end position="321"/>
    </location>
</feature>
<comment type="caution">
    <text evidence="2">The sequence shown here is derived from an EMBL/GenBank/DDBJ whole genome shotgun (WGS) entry which is preliminary data.</text>
</comment>
<dbReference type="Proteomes" id="UP000245119">
    <property type="component" value="Linkage Group LG14"/>
</dbReference>
<feature type="region of interest" description="Disordered" evidence="1">
    <location>
        <begin position="1676"/>
        <end position="1984"/>
    </location>
</feature>
<sequence>MSARYSPTLASTCTHTQSNPRHLAHVSQHALRKRVGVRGQCRNKMFPPDTRRKCMGGKLLQRGPADGTAVHAYIGRLAVCSGMVALCAAPEVGTCVDVGDIFVRLCVPHSYKDPQSSPGGRGAAPPITMTMSLNGPPGYHMQPSPMHGYLPHQPGALDGGAVVAGGGVLGDVTAGGAGAEVTRTQREQYIAQQHQQPQQGSRGKQSVGGSPGGSATVSGASGAGASSSSGGGGGGAGMQYRARPDQMQLAAQHQHQQMLQHQQRQHGMSSTHLRSPAMGMHSPQQQHQHHIHHQQHHPSQLHGSQQSAQMTYMSEKDSRGGSGVFKTPPALGYPASTVGSPAVGQGMTNGIPGMHPQQYSGFHMMKDTPMRGDSSGMADSMKQRMGAGTSGSVSAMSPRGQAGPGGLAGFRQSGSTNSSESSRHHAQQAGLHSTQQQQQQHVMMHPQTQQSQQPQQHLAQHPLHHHQQQQPSHLQSMPHAGPQSSHYPGHTQQKAALSSGSHVTPHPLPQNPMALPLSHRTVASSHGQAPPAPIYAQAPPAIHPPGHPGLSPVTQDAHVHQLHHLHPQGHPTQPPMQPPSHHRSGSSPPPAGTDLYLRASPASAPALTPRHQGLDTGMNVHADGSMQMMSVRSQPSVGSIRTGEPRVQTQTAGCSSTRSASASGPLMGVSGGAGLMPTHTMSKGSIQMGTPAVKPVVINTDVRVNSEVSRGCKVSPGGNAPLDLSKIRPEPTRPGDCPLDLSVKPRKRPMEEGGHVDDDKELASLALMKKPRSGPTPPKSSYELSGLHYSSNMPVVNTQPPGLTSQPVKPSTVPVKGDHPVNPSIPVMSYPTSQGFKPHLASPSMSGYLSGQGLQASVAGPPSKVPHSHTYPDRGSTHSRSNSSSSRGSTPLSRPHSIEMNFEGKGDDLSSLMPKIVKGITASPPIMISSLHSQLERVQQMKPEGMPGHGHSIPMKHQHPHQLPPQQMLPRDVVQSPYMYDMAVREHDIHKVKQHFHGPLPDGAGDDALSWRQQEVPSASIVQGAVLAAAEAPVIMRPCSDKQHNQQRSSTDKSLVASASAAGPSPSLRPVKFEESPRGENCRSGYYARKSSMESSAPEGEKRSAPSSDLHTAHQSNLLRLQEKDTKNLKGSAGAAGDALTPAVASDSCKQEIVARSGRIVTGGAAREQGVEDARPPSTVSQEHDSLVDEALSEERTTPTTTKKAADSFQRPHPITVGSSSNVGGSTSISSKKPFDNTSQVEVVSKETAAIKSESCATASPTPLEDFTTPLSISIPHSPAQEADSKQPASAIPPPPKMLPRKRMILNAYNKDETMRKFIGVPAPKGDLGPPGSTVSKTDHQRPRHISSSPPPSSPKMPILSPQEKGNEADVTSAQNDDPPTLDPPTPVRNRSTKNANSTPKGSSNGGNGSGGGVSLAAGGGSAGVVAAPGGQGGAQSSSPIAITMEISVVNTTKLPVTSAAATHPNSELDIGADKSESVVVRRCSLTAGDPGERLADPGAQQAGGQVPVSFSRPDVIRRPSLDRPWGHPQKIIPVANVAPFMHNKTAAELSGKDYADSPQSSRGSEPSPHELAQPKTEDRKVLDESKREGVQPGDDETKSSSPSALQTKDLTSSEKRKQTQRSKTVKKTSKLIKKLTSIGKCKPKPGDVVDDLGVPPLSLKYKVLKSSQMFNVHDLDSINSPERKDKTLKKKLAKQKHALKTALQAGGEKTKPAGLEEECEEREDEEAAQASGTTPEKSKKDLAQSREERANRRAMLRREEERRSGRKQQKPGKRTARRRLSSTNQKARELKRSAIARRPRRETTKRKSGQYNRNAAYEEEVKRDESRKAIRRARRHASNLARERLQQQQHHIDATDAGDNSQDETQSLPRDDEPWDIASAFSSSRPSRKSKSARVIVGASGSDGGGAIARASGKQLGVGLESSDVDEEYYHDADDESKDVSDDDDDAADADFADGNSQSSRGKSRSLASRKKRRGKSRLRRKHAESCFDDDNFESGREDTLLYGEDTVELSGSQCALPVPPEVKRIAVNKNSGETLLHRAARLGNESVVVSDEGTTDRLIDRAGQDEDLAWQTFLTRNGRTRETETSRQLSAAENSAVVIGDDWAGPH</sequence>
<feature type="region of interest" description="Disordered" evidence="1">
    <location>
        <begin position="364"/>
        <end position="597"/>
    </location>
</feature>
<feature type="compositionally biased region" description="Low complexity" evidence="1">
    <location>
        <begin position="427"/>
        <end position="461"/>
    </location>
</feature>
<feature type="compositionally biased region" description="Polar residues" evidence="1">
    <location>
        <begin position="1389"/>
        <end position="1401"/>
    </location>
</feature>
<feature type="compositionally biased region" description="Low complexity" evidence="1">
    <location>
        <begin position="468"/>
        <end position="479"/>
    </location>
</feature>
<feature type="compositionally biased region" description="Basic and acidic residues" evidence="1">
    <location>
        <begin position="1842"/>
        <end position="1855"/>
    </location>
</feature>
<dbReference type="EMBL" id="PZQS01000014">
    <property type="protein sequence ID" value="PVD18739.1"/>
    <property type="molecule type" value="Genomic_DNA"/>
</dbReference>
<protein>
    <submittedName>
        <fullName evidence="2">Uncharacterized protein</fullName>
    </submittedName>
</protein>
<feature type="region of interest" description="Disordered" evidence="1">
    <location>
        <begin position="636"/>
        <end position="665"/>
    </location>
</feature>
<feature type="compositionally biased region" description="Acidic residues" evidence="1">
    <location>
        <begin position="1924"/>
        <end position="1953"/>
    </location>
</feature>
<feature type="compositionally biased region" description="Basic and acidic residues" evidence="1">
    <location>
        <begin position="1515"/>
        <end position="1526"/>
    </location>
</feature>
<feature type="compositionally biased region" description="Polar residues" evidence="1">
    <location>
        <begin position="1859"/>
        <end position="1869"/>
    </location>
</feature>
<feature type="compositionally biased region" description="Basic residues" evidence="1">
    <location>
        <begin position="1963"/>
        <end position="1984"/>
    </location>
</feature>
<feature type="region of interest" description="Disordered" evidence="1">
    <location>
        <begin position="767"/>
        <end position="786"/>
    </location>
</feature>
<feature type="region of interest" description="Disordered" evidence="1">
    <location>
        <begin position="1316"/>
        <end position="1438"/>
    </location>
</feature>
<dbReference type="STRING" id="400727.A0A2T7NC44"/>
<feature type="region of interest" description="Disordered" evidence="1">
    <location>
        <begin position="1164"/>
        <end position="1302"/>
    </location>
</feature>
<organism evidence="2 3">
    <name type="scientific">Pomacea canaliculata</name>
    <name type="common">Golden apple snail</name>
    <dbReference type="NCBI Taxonomy" id="400727"/>
    <lineage>
        <taxon>Eukaryota</taxon>
        <taxon>Metazoa</taxon>
        <taxon>Spiralia</taxon>
        <taxon>Lophotrochozoa</taxon>
        <taxon>Mollusca</taxon>
        <taxon>Gastropoda</taxon>
        <taxon>Caenogastropoda</taxon>
        <taxon>Architaenioglossa</taxon>
        <taxon>Ampullarioidea</taxon>
        <taxon>Ampullariidae</taxon>
        <taxon>Pomacea</taxon>
    </lineage>
</organism>
<feature type="region of interest" description="Disordered" evidence="1">
    <location>
        <begin position="791"/>
        <end position="830"/>
    </location>
</feature>
<feature type="compositionally biased region" description="Low complexity" evidence="1">
    <location>
        <begin position="878"/>
        <end position="895"/>
    </location>
</feature>
<name>A0A2T7NC44_POMCA</name>
<feature type="compositionally biased region" description="Low complexity" evidence="1">
    <location>
        <begin position="189"/>
        <end position="228"/>
    </location>
</feature>
<evidence type="ECO:0000313" key="3">
    <source>
        <dbReference type="Proteomes" id="UP000245119"/>
    </source>
</evidence>
<feature type="compositionally biased region" description="Basic and acidic residues" evidence="1">
    <location>
        <begin position="748"/>
        <end position="760"/>
    </location>
</feature>
<feature type="compositionally biased region" description="Basic and acidic residues" evidence="1">
    <location>
        <begin position="1182"/>
        <end position="1197"/>
    </location>
</feature>
<reference evidence="2 3" key="1">
    <citation type="submission" date="2018-04" db="EMBL/GenBank/DDBJ databases">
        <title>The genome of golden apple snail Pomacea canaliculata provides insight into stress tolerance and invasive adaptation.</title>
        <authorList>
            <person name="Liu C."/>
            <person name="Liu B."/>
            <person name="Ren Y."/>
            <person name="Zhang Y."/>
            <person name="Wang H."/>
            <person name="Li S."/>
            <person name="Jiang F."/>
            <person name="Yin L."/>
            <person name="Zhang G."/>
            <person name="Qian W."/>
            <person name="Fan W."/>
        </authorList>
    </citation>
    <scope>NUCLEOTIDE SEQUENCE [LARGE SCALE GENOMIC DNA]</scope>
    <source>
        <strain evidence="2">SZHN2017</strain>
        <tissue evidence="2">Muscle</tissue>
    </source>
</reference>
<feature type="compositionally biased region" description="Basic residues" evidence="1">
    <location>
        <begin position="1687"/>
        <end position="1700"/>
    </location>
</feature>
<feature type="compositionally biased region" description="Basic residues" evidence="1">
    <location>
        <begin position="1795"/>
        <end position="1809"/>
    </location>
</feature>
<feature type="compositionally biased region" description="Low complexity" evidence="1">
    <location>
        <begin position="246"/>
        <end position="266"/>
    </location>
</feature>
<feature type="compositionally biased region" description="Basic and acidic residues" evidence="1">
    <location>
        <begin position="1576"/>
        <end position="1590"/>
    </location>
</feature>
<dbReference type="OrthoDB" id="3666223at2759"/>
<evidence type="ECO:0000313" key="2">
    <source>
        <dbReference type="EMBL" id="PVD18739.1"/>
    </source>
</evidence>
<feature type="compositionally biased region" description="Polar residues" evidence="1">
    <location>
        <begin position="647"/>
        <end position="662"/>
    </location>
</feature>
<feature type="compositionally biased region" description="Polar residues" evidence="1">
    <location>
        <begin position="843"/>
        <end position="855"/>
    </location>
</feature>
<feature type="compositionally biased region" description="Basic and acidic residues" evidence="1">
    <location>
        <begin position="1071"/>
        <end position="1081"/>
    </location>
</feature>
<feature type="compositionally biased region" description="Basic and acidic residues" evidence="1">
    <location>
        <begin position="1737"/>
        <end position="1764"/>
    </location>
</feature>
<feature type="compositionally biased region" description="Low complexity" evidence="1">
    <location>
        <begin position="1215"/>
        <end position="1231"/>
    </location>
</feature>
<feature type="compositionally biased region" description="Basic and acidic residues" evidence="1">
    <location>
        <begin position="1676"/>
        <end position="1686"/>
    </location>
</feature>
<accession>A0A2T7NC44</accession>
<proteinExistence type="predicted"/>
<evidence type="ECO:0000256" key="1">
    <source>
        <dbReference type="SAM" id="MobiDB-lite"/>
    </source>
</evidence>
<feature type="compositionally biased region" description="Basic residues" evidence="1">
    <location>
        <begin position="1619"/>
        <end position="1630"/>
    </location>
</feature>
<feature type="region of interest" description="Disordered" evidence="1">
    <location>
        <begin position="843"/>
        <end position="908"/>
    </location>
</feature>